<dbReference type="AlphaFoldDB" id="A0A1R1PF69"/>
<reference evidence="3" key="1">
    <citation type="submission" date="2017-01" db="EMBL/GenBank/DDBJ databases">
        <authorList>
            <person name="Wang Y."/>
            <person name="White M."/>
            <person name="Kvist S."/>
            <person name="Moncalvo J.-M."/>
        </authorList>
    </citation>
    <scope>NUCLEOTIDE SEQUENCE [LARGE SCALE GENOMIC DNA]</scope>
    <source>
        <strain evidence="3">COL-18-3</strain>
    </source>
</reference>
<evidence type="ECO:0000313" key="3">
    <source>
        <dbReference type="Proteomes" id="UP000188320"/>
    </source>
</evidence>
<name>A0A1R1PF69_ZANCU</name>
<protein>
    <submittedName>
        <fullName evidence="1">Uncharacterized protein</fullName>
    </submittedName>
</protein>
<evidence type="ECO:0000313" key="1">
    <source>
        <dbReference type="EMBL" id="OMH79512.1"/>
    </source>
</evidence>
<accession>A0A1R1PF69</accession>
<dbReference type="EMBL" id="LSSK01001530">
    <property type="protein sequence ID" value="OMH79512.1"/>
    <property type="molecule type" value="Genomic_DNA"/>
</dbReference>
<dbReference type="Proteomes" id="UP000188320">
    <property type="component" value="Unassembled WGS sequence"/>
</dbReference>
<gene>
    <name evidence="2" type="ORF">AX774_g2828</name>
    <name evidence="1" type="ORF">AX774_g7071</name>
</gene>
<keyword evidence="3" id="KW-1185">Reference proteome</keyword>
<evidence type="ECO:0000313" key="2">
    <source>
        <dbReference type="EMBL" id="OMH83667.1"/>
    </source>
</evidence>
<comment type="caution">
    <text evidence="1">The sequence shown here is derived from an EMBL/GenBank/DDBJ whole genome shotgun (WGS) entry which is preliminary data.</text>
</comment>
<dbReference type="EMBL" id="LSSK01000340">
    <property type="protein sequence ID" value="OMH83667.1"/>
    <property type="molecule type" value="Genomic_DNA"/>
</dbReference>
<dbReference type="OrthoDB" id="241648at2759"/>
<sequence>MLQQNASNYDKVSVSIEEEMSTGPKRRGGASPAINSKGEIKYQFMEDELGIGAGRGGQQAGVGLADTEYLGEDESIFAEHKNTRFFDWFYSMNLGTQLLIEDQLSVRTNNQSYVKKIHPTKVLQNAVETAREVARRQYK</sequence>
<proteinExistence type="predicted"/>
<reference evidence="1" key="2">
    <citation type="submission" date="2017-01" db="EMBL/GenBank/DDBJ databases">
        <authorList>
            <person name="Mah S.A."/>
            <person name="Swanson W.J."/>
            <person name="Moy G.W."/>
            <person name="Vacquier V.D."/>
        </authorList>
    </citation>
    <scope>NUCLEOTIDE SEQUENCE [LARGE SCALE GENOMIC DNA]</scope>
    <source>
        <strain evidence="1">COL-18-3</strain>
    </source>
</reference>
<organism evidence="1 3">
    <name type="scientific">Zancudomyces culisetae</name>
    <name type="common">Gut fungus</name>
    <name type="synonym">Smittium culisetae</name>
    <dbReference type="NCBI Taxonomy" id="1213189"/>
    <lineage>
        <taxon>Eukaryota</taxon>
        <taxon>Fungi</taxon>
        <taxon>Fungi incertae sedis</taxon>
        <taxon>Zoopagomycota</taxon>
        <taxon>Kickxellomycotina</taxon>
        <taxon>Harpellomycetes</taxon>
        <taxon>Harpellales</taxon>
        <taxon>Legeriomycetaceae</taxon>
        <taxon>Zancudomyces</taxon>
    </lineage>
</organism>